<evidence type="ECO:0000313" key="3">
    <source>
        <dbReference type="Proteomes" id="UP001140206"/>
    </source>
</evidence>
<comment type="caution">
    <text evidence="2">The sequence shown here is derived from an EMBL/GenBank/DDBJ whole genome shotgun (WGS) entry which is preliminary data.</text>
</comment>
<organism evidence="2 3">
    <name type="scientific">Rhynchospora pubera</name>
    <dbReference type="NCBI Taxonomy" id="906938"/>
    <lineage>
        <taxon>Eukaryota</taxon>
        <taxon>Viridiplantae</taxon>
        <taxon>Streptophyta</taxon>
        <taxon>Embryophyta</taxon>
        <taxon>Tracheophyta</taxon>
        <taxon>Spermatophyta</taxon>
        <taxon>Magnoliopsida</taxon>
        <taxon>Liliopsida</taxon>
        <taxon>Poales</taxon>
        <taxon>Cyperaceae</taxon>
        <taxon>Cyperoideae</taxon>
        <taxon>Rhynchosporeae</taxon>
        <taxon>Rhynchospora</taxon>
    </lineage>
</organism>
<reference evidence="2" key="1">
    <citation type="submission" date="2022-08" db="EMBL/GenBank/DDBJ databases">
        <authorList>
            <person name="Marques A."/>
        </authorList>
    </citation>
    <scope>NUCLEOTIDE SEQUENCE</scope>
    <source>
        <strain evidence="2">RhyPub2mFocal</strain>
        <tissue evidence="2">Leaves</tissue>
    </source>
</reference>
<gene>
    <name evidence="2" type="ORF">LUZ62_050913</name>
</gene>
<evidence type="ECO:0000259" key="1">
    <source>
        <dbReference type="PROSITE" id="PS52045"/>
    </source>
</evidence>
<feature type="domain" description="Neprosin PEP catalytic" evidence="1">
    <location>
        <begin position="1"/>
        <end position="258"/>
    </location>
</feature>
<dbReference type="PANTHER" id="PTHR31589">
    <property type="entry name" value="PROTEIN, PUTATIVE (DUF239)-RELATED-RELATED"/>
    <property type="match status" value="1"/>
</dbReference>
<dbReference type="Pfam" id="PF03080">
    <property type="entry name" value="Neprosin"/>
    <property type="match status" value="1"/>
</dbReference>
<keyword evidence="3" id="KW-1185">Reference proteome</keyword>
<dbReference type="Proteomes" id="UP001140206">
    <property type="component" value="Chromosome 2"/>
</dbReference>
<dbReference type="PROSITE" id="PS52045">
    <property type="entry name" value="NEPROSIN_PEP_CD"/>
    <property type="match status" value="1"/>
</dbReference>
<dbReference type="EMBL" id="JAMFTS010000002">
    <property type="protein sequence ID" value="KAJ4799667.1"/>
    <property type="molecule type" value="Genomic_DNA"/>
</dbReference>
<dbReference type="AlphaFoldDB" id="A0AAV8GAT8"/>
<accession>A0AAV8GAT8</accession>
<dbReference type="InterPro" id="IPR004314">
    <property type="entry name" value="Neprosin"/>
</dbReference>
<evidence type="ECO:0000313" key="2">
    <source>
        <dbReference type="EMBL" id="KAJ4799667.1"/>
    </source>
</evidence>
<name>A0AAV8GAT8_9POAL</name>
<sequence length="259" mass="29062">MFLSFFCLWSKNAGYYTPSEMFEGTRARISLWGIPEVHYNSESAVFIAVQNENNGISNSMVAGFHVQPRLYSGSTDLRFFVGWMTGNDGKACYSITCQGFVVSNVSGAPVPGAIPRPLSTYNGEDYFITLSIKKDEKTLDWSLYQDDNGNPILIGWWPKTLFNNTFDYATKIAWVGNVFYPSNERSPPMGGSGHYAVEGAHKAAYISHIKIFDQNGQAMDPYIVRDLADRKDCFTTDDFKYSHHVGFHFYYGGPSGCQN</sequence>
<dbReference type="InterPro" id="IPR053168">
    <property type="entry name" value="Glutamic_endopeptidase"/>
</dbReference>
<protein>
    <submittedName>
        <fullName evidence="2">NEP-interacting protein (DUF239)</fullName>
    </submittedName>
</protein>
<dbReference type="PANTHER" id="PTHR31589:SF104">
    <property type="entry name" value="OS07G0422700 PROTEIN"/>
    <property type="match status" value="1"/>
</dbReference>
<proteinExistence type="predicted"/>